<dbReference type="RefSeq" id="WP_091453554.1">
    <property type="nucleotide sequence ID" value="NZ_FOGD01000002.1"/>
</dbReference>
<dbReference type="Proteomes" id="UP000199766">
    <property type="component" value="Unassembled WGS sequence"/>
</dbReference>
<keyword evidence="1" id="KW-0175">Coiled coil</keyword>
<accession>A0A1H9HTX4</accession>
<organism evidence="2 3">
    <name type="scientific">Giesbergeria anulus</name>
    <dbReference type="NCBI Taxonomy" id="180197"/>
    <lineage>
        <taxon>Bacteria</taxon>
        <taxon>Pseudomonadati</taxon>
        <taxon>Pseudomonadota</taxon>
        <taxon>Betaproteobacteria</taxon>
        <taxon>Burkholderiales</taxon>
        <taxon>Comamonadaceae</taxon>
        <taxon>Giesbergeria</taxon>
    </lineage>
</organism>
<evidence type="ECO:0000313" key="3">
    <source>
        <dbReference type="Proteomes" id="UP000199766"/>
    </source>
</evidence>
<proteinExistence type="predicted"/>
<evidence type="ECO:0008006" key="4">
    <source>
        <dbReference type="Google" id="ProtNLM"/>
    </source>
</evidence>
<dbReference type="STRING" id="180197.SAMN02982919_00920"/>
<protein>
    <recommendedName>
        <fullName evidence="4">YacP-like NYN domain-containing protein</fullName>
    </recommendedName>
</protein>
<dbReference type="OrthoDB" id="8870231at2"/>
<keyword evidence="3" id="KW-1185">Reference proteome</keyword>
<evidence type="ECO:0000313" key="2">
    <source>
        <dbReference type="EMBL" id="SEQ65784.1"/>
    </source>
</evidence>
<reference evidence="2 3" key="1">
    <citation type="submission" date="2016-10" db="EMBL/GenBank/DDBJ databases">
        <authorList>
            <person name="de Groot N.N."/>
        </authorList>
    </citation>
    <scope>NUCLEOTIDE SEQUENCE [LARGE SCALE GENOMIC DNA]</scope>
    <source>
        <strain evidence="2 3">ATCC 35958</strain>
    </source>
</reference>
<sequence>MNIDDQPVPALVLQAWKQSIAHATPAAIQKLVGQHKELGAGYRVGKVDIKVACTRIQHQLGLLAELPPAYRALLRQTTLADGWVSVLSQQALERWAAPLCHYFGTLALVAALYLDEREAVRHLAVQWLEQPPGQAPHEAPAPEALQAAAQGLHAECAPLWAHLHTLSTQAAVPTTVADPPTPMAGTHRTANEQRLVQALREKDKEVKRLRRELNALSGQHQQQALDLAAALHGWDDAKALAATAKAEHTALQTQWEARVTQRVTALLDERLLPWLRPAEALADEVAALSGSHHSLLQQADALLQRQAAHDRLHGLRSQLRTELQACHEAHARLEQARHDALRPLPELWPLAQRLQARIEQIEQRLQDPAPAVTSAPTHPLLAQIEQTLAAQQTLDGVADVRQALQASATLGWLQGPALAQAYALVDQASVRLYAQVSMAPSGEHYSDWWRVLPLRALQTALAQGHNASLLVDGHNVLYTQVANFRPWYEQGQPGAPAREQLTRLLLAVAQRYPTLHIDLWFDGPVLSESTRAANLRVHFSGGQGSDRADARILAHLHHLQVAVPAQLRLLVTQDQAQATQAEHAGAWVLAPAELLWWLRPRA</sequence>
<gene>
    <name evidence="2" type="ORF">SAMN02982919_00920</name>
</gene>
<evidence type="ECO:0000256" key="1">
    <source>
        <dbReference type="SAM" id="Coils"/>
    </source>
</evidence>
<feature type="coiled-coil region" evidence="1">
    <location>
        <begin position="192"/>
        <end position="226"/>
    </location>
</feature>
<dbReference type="AlphaFoldDB" id="A0A1H9HTX4"/>
<dbReference type="EMBL" id="FOGD01000002">
    <property type="protein sequence ID" value="SEQ65784.1"/>
    <property type="molecule type" value="Genomic_DNA"/>
</dbReference>
<name>A0A1H9HTX4_9BURK</name>